<comment type="caution">
    <text evidence="1">The sequence shown here is derived from an EMBL/GenBank/DDBJ whole genome shotgun (WGS) entry which is preliminary data.</text>
</comment>
<protein>
    <recommendedName>
        <fullName evidence="3">DUF3800 domain-containing protein</fullName>
    </recommendedName>
</protein>
<evidence type="ECO:0000313" key="2">
    <source>
        <dbReference type="Proteomes" id="UP001501588"/>
    </source>
</evidence>
<organism evidence="1 2">
    <name type="scientific">Craurococcus roseus</name>
    <dbReference type="NCBI Taxonomy" id="77585"/>
    <lineage>
        <taxon>Bacteria</taxon>
        <taxon>Pseudomonadati</taxon>
        <taxon>Pseudomonadota</taxon>
        <taxon>Alphaproteobacteria</taxon>
        <taxon>Acetobacterales</taxon>
        <taxon>Acetobacteraceae</taxon>
        <taxon>Craurococcus</taxon>
    </lineage>
</organism>
<sequence length="269" mass="30717">MKLIYIDEAGNTGGRADPDQPIHMIGALIVDQGQVRNIEERLNKLAQECTDSVEKTDVIVLPDDVEFHGAELYSGKKFFEKIDPALRIRICMDILQVCKEEGALFGAFGVDKLKKITGTYPHLLCFQFMLERVQDYLAGPTVSDFGLLVADEHRELEEQLIRDLAFSKSVNTGWGWRPTAIKNVVDTVHFVKSHHNRLIQACDVVTYFKLKGYRLRQRLISAYLASPPATRQFSFAEYCDANAKRAEKAVLRLHDVIKTFERFEKIWPL</sequence>
<reference evidence="1 2" key="1">
    <citation type="journal article" date="2019" name="Int. J. Syst. Evol. Microbiol.">
        <title>The Global Catalogue of Microorganisms (GCM) 10K type strain sequencing project: providing services to taxonomists for standard genome sequencing and annotation.</title>
        <authorList>
            <consortium name="The Broad Institute Genomics Platform"/>
            <consortium name="The Broad Institute Genome Sequencing Center for Infectious Disease"/>
            <person name="Wu L."/>
            <person name="Ma J."/>
        </authorList>
    </citation>
    <scope>NUCLEOTIDE SEQUENCE [LARGE SCALE GENOMIC DNA]</scope>
    <source>
        <strain evidence="1 2">JCM 9933</strain>
    </source>
</reference>
<dbReference type="EMBL" id="BAAAFZ010000026">
    <property type="protein sequence ID" value="GAA0582496.1"/>
    <property type="molecule type" value="Genomic_DNA"/>
</dbReference>
<evidence type="ECO:0000313" key="1">
    <source>
        <dbReference type="EMBL" id="GAA0582496.1"/>
    </source>
</evidence>
<proteinExistence type="predicted"/>
<accession>A0ABN1F4Y2</accession>
<dbReference type="Proteomes" id="UP001501588">
    <property type="component" value="Unassembled WGS sequence"/>
</dbReference>
<dbReference type="Pfam" id="PF12686">
    <property type="entry name" value="DUF3800"/>
    <property type="match status" value="1"/>
</dbReference>
<keyword evidence="2" id="KW-1185">Reference proteome</keyword>
<gene>
    <name evidence="1" type="ORF">GCM10009416_21130</name>
</gene>
<evidence type="ECO:0008006" key="3">
    <source>
        <dbReference type="Google" id="ProtNLM"/>
    </source>
</evidence>
<name>A0ABN1F4Y2_9PROT</name>
<dbReference type="RefSeq" id="WP_343895252.1">
    <property type="nucleotide sequence ID" value="NZ_BAAAFZ010000026.1"/>
</dbReference>
<dbReference type="InterPro" id="IPR024524">
    <property type="entry name" value="DUF3800"/>
</dbReference>